<accession>G7K1I6</accession>
<reference evidence="5" key="3">
    <citation type="submission" date="2015-04" db="UniProtKB">
        <authorList>
            <consortium name="EnsemblPlants"/>
        </authorList>
    </citation>
    <scope>IDENTIFICATION</scope>
    <source>
        <strain evidence="5">cv. Jemalong A17</strain>
    </source>
</reference>
<name>G7K1I6_MEDTR</name>
<dbReference type="PaxDb" id="3880-AES97580"/>
<dbReference type="Pfam" id="PF07127">
    <property type="entry name" value="Nodulin_late"/>
    <property type="match status" value="1"/>
</dbReference>
<organism evidence="3 6">
    <name type="scientific">Medicago truncatula</name>
    <name type="common">Barrel medic</name>
    <name type="synonym">Medicago tribuloides</name>
    <dbReference type="NCBI Taxonomy" id="3880"/>
    <lineage>
        <taxon>Eukaryota</taxon>
        <taxon>Viridiplantae</taxon>
        <taxon>Streptophyta</taxon>
        <taxon>Embryophyta</taxon>
        <taxon>Tracheophyta</taxon>
        <taxon>Spermatophyta</taxon>
        <taxon>Magnoliopsida</taxon>
        <taxon>eudicotyledons</taxon>
        <taxon>Gunneridae</taxon>
        <taxon>Pentapetalae</taxon>
        <taxon>rosids</taxon>
        <taxon>fabids</taxon>
        <taxon>Fabales</taxon>
        <taxon>Fabaceae</taxon>
        <taxon>Papilionoideae</taxon>
        <taxon>50 kb inversion clade</taxon>
        <taxon>NPAAA clade</taxon>
        <taxon>Hologalegina</taxon>
        <taxon>IRL clade</taxon>
        <taxon>Trifolieae</taxon>
        <taxon>Medicago</taxon>
    </lineage>
</organism>
<reference evidence="3 6" key="2">
    <citation type="journal article" date="2014" name="BMC Genomics">
        <title>An improved genome release (version Mt4.0) for the model legume Medicago truncatula.</title>
        <authorList>
            <person name="Tang H."/>
            <person name="Krishnakumar V."/>
            <person name="Bidwell S."/>
            <person name="Rosen B."/>
            <person name="Chan A."/>
            <person name="Zhou S."/>
            <person name="Gentzbittel L."/>
            <person name="Childs K.L."/>
            <person name="Yandell M."/>
            <person name="Gundlach H."/>
            <person name="Mayer K.F."/>
            <person name="Schwartz D.C."/>
            <person name="Town C.D."/>
        </authorList>
    </citation>
    <scope>GENOME REANNOTATION</scope>
    <source>
        <strain evidence="5 6">cv. Jemalong A17</strain>
    </source>
</reference>
<keyword evidence="1" id="KW-0732">Signal</keyword>
<evidence type="ECO:0000313" key="5">
    <source>
        <dbReference type="EnsemblPlants" id="AES97580"/>
    </source>
</evidence>
<protein>
    <submittedName>
        <fullName evidence="3">Nodule Cysteine-Rich (NCR) secreted peptide</fullName>
    </submittedName>
    <submittedName>
        <fullName evidence="4">Putative Late nodulin</fullName>
    </submittedName>
</protein>
<evidence type="ECO:0000313" key="4">
    <source>
        <dbReference type="EMBL" id="RHN55899.1"/>
    </source>
</evidence>
<reference evidence="7" key="4">
    <citation type="journal article" date="2018" name="Nat. Plants">
        <title>Whole-genome landscape of Medicago truncatula symbiotic genes.</title>
        <authorList>
            <person name="Pecrix Y."/>
            <person name="Staton S.E."/>
            <person name="Sallet E."/>
            <person name="Lelandais-Briere C."/>
            <person name="Moreau S."/>
            <person name="Carrere S."/>
            <person name="Blein T."/>
            <person name="Jardinaud M.F."/>
            <person name="Latrasse D."/>
            <person name="Zouine M."/>
            <person name="Zahm M."/>
            <person name="Kreplak J."/>
            <person name="Mayjonade B."/>
            <person name="Satge C."/>
            <person name="Perez M."/>
            <person name="Cauet S."/>
            <person name="Marande W."/>
            <person name="Chantry-Darmon C."/>
            <person name="Lopez-Roques C."/>
            <person name="Bouchez O."/>
            <person name="Berard A."/>
            <person name="Debelle F."/>
            <person name="Munos S."/>
            <person name="Bendahmane A."/>
            <person name="Berges H."/>
            <person name="Niebel A."/>
            <person name="Buitink J."/>
            <person name="Frugier F."/>
            <person name="Benhamed M."/>
            <person name="Crespi M."/>
            <person name="Gouzy J."/>
            <person name="Gamas P."/>
        </authorList>
    </citation>
    <scope>NUCLEOTIDE SEQUENCE [LARGE SCALE GENOMIC DNA]</scope>
    <source>
        <strain evidence="7">cv. Jemalong A17</strain>
    </source>
</reference>
<dbReference type="AlphaFoldDB" id="G7K1I6"/>
<evidence type="ECO:0000313" key="3">
    <source>
        <dbReference type="EMBL" id="AES97580.1"/>
    </source>
</evidence>
<sequence length="69" mass="8077">MFNTLTFAFVIILLVTLFLVPKNVDAFVKCETTDDCPKSDYIRQYECVNNWCRLARLHEFQPKKSTLTS</sequence>
<dbReference type="Proteomes" id="UP000265566">
    <property type="component" value="Chromosome 5"/>
</dbReference>
<dbReference type="HOGENOM" id="CLU_181053_1_2_1"/>
<dbReference type="Proteomes" id="UP000002051">
    <property type="component" value="Chromosome 5"/>
</dbReference>
<dbReference type="InterPro" id="IPR009810">
    <property type="entry name" value="Nodulin_late_dom"/>
</dbReference>
<evidence type="ECO:0000259" key="2">
    <source>
        <dbReference type="Pfam" id="PF07127"/>
    </source>
</evidence>
<dbReference type="Gramene" id="rna31181">
    <property type="protein sequence ID" value="RHN55899.1"/>
    <property type="gene ID" value="gene31181"/>
</dbReference>
<feature type="signal peptide" evidence="1">
    <location>
        <begin position="1"/>
        <end position="26"/>
    </location>
</feature>
<evidence type="ECO:0000313" key="6">
    <source>
        <dbReference type="Proteomes" id="UP000002051"/>
    </source>
</evidence>
<gene>
    <name evidence="3" type="ordered locus">MTR_5g056360</name>
    <name evidence="4" type="ORF">MtrunA17_Chr5g0423451</name>
</gene>
<feature type="domain" description="Late nodulin" evidence="2">
    <location>
        <begin position="1"/>
        <end position="53"/>
    </location>
</feature>
<dbReference type="EMBL" id="CM001221">
    <property type="protein sequence ID" value="AES97580.1"/>
    <property type="molecule type" value="Genomic_DNA"/>
</dbReference>
<dbReference type="GO" id="GO:0046872">
    <property type="term" value="F:metal ion binding"/>
    <property type="evidence" value="ECO:0007669"/>
    <property type="project" value="InterPro"/>
</dbReference>
<dbReference type="EnsemblPlants" id="AES97580">
    <property type="protein sequence ID" value="AES97580"/>
    <property type="gene ID" value="MTR_5g056360"/>
</dbReference>
<keyword evidence="6" id="KW-1185">Reference proteome</keyword>
<dbReference type="EMBL" id="PSQE01000005">
    <property type="protein sequence ID" value="RHN55899.1"/>
    <property type="molecule type" value="Genomic_DNA"/>
</dbReference>
<reference evidence="3 6" key="1">
    <citation type="journal article" date="2011" name="Nature">
        <title>The Medicago genome provides insight into the evolution of rhizobial symbioses.</title>
        <authorList>
            <person name="Young N.D."/>
            <person name="Debelle F."/>
            <person name="Oldroyd G.E."/>
            <person name="Geurts R."/>
            <person name="Cannon S.B."/>
            <person name="Udvardi M.K."/>
            <person name="Benedito V.A."/>
            <person name="Mayer K.F."/>
            <person name="Gouzy J."/>
            <person name="Schoof H."/>
            <person name="Van de Peer Y."/>
            <person name="Proost S."/>
            <person name="Cook D.R."/>
            <person name="Meyers B.C."/>
            <person name="Spannagl M."/>
            <person name="Cheung F."/>
            <person name="De Mita S."/>
            <person name="Krishnakumar V."/>
            <person name="Gundlach H."/>
            <person name="Zhou S."/>
            <person name="Mudge J."/>
            <person name="Bharti A.K."/>
            <person name="Murray J.D."/>
            <person name="Naoumkina M.A."/>
            <person name="Rosen B."/>
            <person name="Silverstein K.A."/>
            <person name="Tang H."/>
            <person name="Rombauts S."/>
            <person name="Zhao P.X."/>
            <person name="Zhou P."/>
            <person name="Barbe V."/>
            <person name="Bardou P."/>
            <person name="Bechner M."/>
            <person name="Bellec A."/>
            <person name="Berger A."/>
            <person name="Berges H."/>
            <person name="Bidwell S."/>
            <person name="Bisseling T."/>
            <person name="Choisne N."/>
            <person name="Couloux A."/>
            <person name="Denny R."/>
            <person name="Deshpande S."/>
            <person name="Dai X."/>
            <person name="Doyle J.J."/>
            <person name="Dudez A.M."/>
            <person name="Farmer A.D."/>
            <person name="Fouteau S."/>
            <person name="Franken C."/>
            <person name="Gibelin C."/>
            <person name="Gish J."/>
            <person name="Goldstein S."/>
            <person name="Gonzalez A.J."/>
            <person name="Green P.J."/>
            <person name="Hallab A."/>
            <person name="Hartog M."/>
            <person name="Hua A."/>
            <person name="Humphray S.J."/>
            <person name="Jeong D.H."/>
            <person name="Jing Y."/>
            <person name="Jocker A."/>
            <person name="Kenton S.M."/>
            <person name="Kim D.J."/>
            <person name="Klee K."/>
            <person name="Lai H."/>
            <person name="Lang C."/>
            <person name="Lin S."/>
            <person name="Macmil S.L."/>
            <person name="Magdelenat G."/>
            <person name="Matthews L."/>
            <person name="McCorrison J."/>
            <person name="Monaghan E.L."/>
            <person name="Mun J.H."/>
            <person name="Najar F.Z."/>
            <person name="Nicholson C."/>
            <person name="Noirot C."/>
            <person name="O'Bleness M."/>
            <person name="Paule C.R."/>
            <person name="Poulain J."/>
            <person name="Prion F."/>
            <person name="Qin B."/>
            <person name="Qu C."/>
            <person name="Retzel E.F."/>
            <person name="Riddle C."/>
            <person name="Sallet E."/>
            <person name="Samain S."/>
            <person name="Samson N."/>
            <person name="Sanders I."/>
            <person name="Saurat O."/>
            <person name="Scarpelli C."/>
            <person name="Schiex T."/>
            <person name="Segurens B."/>
            <person name="Severin A.J."/>
            <person name="Sherrier D.J."/>
            <person name="Shi R."/>
            <person name="Sims S."/>
            <person name="Singer S.R."/>
            <person name="Sinharoy S."/>
            <person name="Sterck L."/>
            <person name="Viollet A."/>
            <person name="Wang B.B."/>
            <person name="Wang K."/>
            <person name="Wang M."/>
            <person name="Wang X."/>
            <person name="Warfsmann J."/>
            <person name="Weissenbach J."/>
            <person name="White D.D."/>
            <person name="White J.D."/>
            <person name="Wiley G.B."/>
            <person name="Wincker P."/>
            <person name="Xing Y."/>
            <person name="Yang L."/>
            <person name="Yao Z."/>
            <person name="Ying F."/>
            <person name="Zhai J."/>
            <person name="Zhou L."/>
            <person name="Zuber A."/>
            <person name="Denarie J."/>
            <person name="Dixon R.A."/>
            <person name="May G.D."/>
            <person name="Schwartz D.C."/>
            <person name="Rogers J."/>
            <person name="Quetier F."/>
            <person name="Town C.D."/>
            <person name="Roe B.A."/>
        </authorList>
    </citation>
    <scope>NUCLEOTIDE SEQUENCE [LARGE SCALE GENOMIC DNA]</scope>
    <source>
        <strain evidence="3">A17</strain>
        <strain evidence="5 6">cv. Jemalong A17</strain>
    </source>
</reference>
<evidence type="ECO:0000313" key="7">
    <source>
        <dbReference type="Proteomes" id="UP000265566"/>
    </source>
</evidence>
<reference evidence="4" key="5">
    <citation type="journal article" date="2018" name="Nat. Plants">
        <title>Whole-genome landscape of Medicago truncatula symbiotic genes.</title>
        <authorList>
            <person name="Pecrix Y."/>
            <person name="Gamas P."/>
            <person name="Carrere S."/>
        </authorList>
    </citation>
    <scope>NUCLEOTIDE SEQUENCE</scope>
    <source>
        <tissue evidence="4">Leaves</tissue>
    </source>
</reference>
<feature type="chain" id="PRO_5014573282" evidence="1">
    <location>
        <begin position="27"/>
        <end position="69"/>
    </location>
</feature>
<proteinExistence type="predicted"/>
<evidence type="ECO:0000256" key="1">
    <source>
        <dbReference type="SAM" id="SignalP"/>
    </source>
</evidence>